<dbReference type="InterPro" id="IPR047575">
    <property type="entry name" value="Sm"/>
</dbReference>
<dbReference type="OrthoDB" id="21539at2759"/>
<dbReference type="InterPro" id="IPR025761">
    <property type="entry name" value="FFD_box"/>
</dbReference>
<dbReference type="Gene3D" id="2.30.30.100">
    <property type="match status" value="1"/>
</dbReference>
<feature type="domain" description="DFDF" evidence="3">
    <location>
        <begin position="392"/>
        <end position="428"/>
    </location>
</feature>
<dbReference type="Pfam" id="PF09532">
    <property type="entry name" value="FDF"/>
    <property type="match status" value="1"/>
</dbReference>
<feature type="compositionally biased region" description="Low complexity" evidence="2">
    <location>
        <begin position="245"/>
        <end position="258"/>
    </location>
</feature>
<dbReference type="SMART" id="SM01199">
    <property type="entry name" value="FDF"/>
    <property type="match status" value="1"/>
</dbReference>
<dbReference type="PROSITE" id="PS51513">
    <property type="entry name" value="FFD"/>
    <property type="match status" value="1"/>
</dbReference>
<dbReference type="InterPro" id="IPR025762">
    <property type="entry name" value="DFDF"/>
</dbReference>
<evidence type="ECO:0000313" key="6">
    <source>
        <dbReference type="EMBL" id="KAI5064396.1"/>
    </source>
</evidence>
<dbReference type="Proteomes" id="UP000886520">
    <property type="component" value="Chromosome 20"/>
</dbReference>
<feature type="region of interest" description="Disordered" evidence="2">
    <location>
        <begin position="510"/>
        <end position="548"/>
    </location>
</feature>
<dbReference type="Pfam" id="PF12701">
    <property type="entry name" value="LSM14"/>
    <property type="match status" value="1"/>
</dbReference>
<evidence type="ECO:0000313" key="7">
    <source>
        <dbReference type="Proteomes" id="UP000886520"/>
    </source>
</evidence>
<feature type="compositionally biased region" description="Low complexity" evidence="2">
    <location>
        <begin position="292"/>
        <end position="307"/>
    </location>
</feature>
<feature type="domain" description="Sm" evidence="5">
    <location>
        <begin position="5"/>
        <end position="88"/>
    </location>
</feature>
<feature type="compositionally biased region" description="Polar residues" evidence="2">
    <location>
        <begin position="201"/>
        <end position="228"/>
    </location>
</feature>
<feature type="compositionally biased region" description="Gly residues" evidence="2">
    <location>
        <begin position="513"/>
        <end position="534"/>
    </location>
</feature>
<dbReference type="InterPro" id="IPR025609">
    <property type="entry name" value="Lsm14-like_N"/>
</dbReference>
<dbReference type="SUPFAM" id="SSF50182">
    <property type="entry name" value="Sm-like ribonucleoproteins"/>
    <property type="match status" value="1"/>
</dbReference>
<gene>
    <name evidence="6" type="ORF">GOP47_0021066</name>
</gene>
<dbReference type="PANTHER" id="PTHR13586">
    <property type="entry name" value="SCD6 PROTEIN-RELATED"/>
    <property type="match status" value="1"/>
</dbReference>
<dbReference type="GO" id="GO:0003729">
    <property type="term" value="F:mRNA binding"/>
    <property type="evidence" value="ECO:0007669"/>
    <property type="project" value="TreeGrafter"/>
</dbReference>
<dbReference type="GO" id="GO:0034063">
    <property type="term" value="P:stress granule assembly"/>
    <property type="evidence" value="ECO:0007669"/>
    <property type="project" value="TreeGrafter"/>
</dbReference>
<dbReference type="PANTHER" id="PTHR13586:SF0">
    <property type="entry name" value="TRAILER HITCH, ISOFORM H"/>
    <property type="match status" value="1"/>
</dbReference>
<evidence type="ECO:0000256" key="2">
    <source>
        <dbReference type="SAM" id="MobiDB-lite"/>
    </source>
</evidence>
<feature type="short sequence motif" description="FFD box" evidence="1">
    <location>
        <begin position="465"/>
        <end position="480"/>
    </location>
</feature>
<evidence type="ECO:0000256" key="1">
    <source>
        <dbReference type="PROSITE-ProRule" id="PRU00846"/>
    </source>
</evidence>
<feature type="compositionally biased region" description="Polar residues" evidence="2">
    <location>
        <begin position="362"/>
        <end position="378"/>
    </location>
</feature>
<dbReference type="InterPro" id="IPR010920">
    <property type="entry name" value="LSM_dom_sf"/>
</dbReference>
<feature type="domain" description="FFD box profile" evidence="4">
    <location>
        <begin position="465"/>
        <end position="480"/>
    </location>
</feature>
<dbReference type="GO" id="GO:0033962">
    <property type="term" value="P:P-body assembly"/>
    <property type="evidence" value="ECO:0007669"/>
    <property type="project" value="TreeGrafter"/>
</dbReference>
<dbReference type="GO" id="GO:0000932">
    <property type="term" value="C:P-body"/>
    <property type="evidence" value="ECO:0007669"/>
    <property type="project" value="TreeGrafter"/>
</dbReference>
<feature type="compositionally biased region" description="Polar residues" evidence="2">
    <location>
        <begin position="338"/>
        <end position="354"/>
    </location>
</feature>
<dbReference type="AlphaFoldDB" id="A0A9D4UC77"/>
<accession>A0A9D4UC77</accession>
<keyword evidence="7" id="KW-1185">Reference proteome</keyword>
<evidence type="ECO:0000259" key="4">
    <source>
        <dbReference type="PROSITE" id="PS51513"/>
    </source>
</evidence>
<reference evidence="6" key="1">
    <citation type="submission" date="2021-01" db="EMBL/GenBank/DDBJ databases">
        <title>Adiantum capillus-veneris genome.</title>
        <authorList>
            <person name="Fang Y."/>
            <person name="Liao Q."/>
        </authorList>
    </citation>
    <scope>NUCLEOTIDE SEQUENCE</scope>
    <source>
        <strain evidence="6">H3</strain>
        <tissue evidence="6">Leaf</tissue>
    </source>
</reference>
<comment type="caution">
    <text evidence="6">The sequence shown here is derived from an EMBL/GenBank/DDBJ whole genome shotgun (WGS) entry which is preliminary data.</text>
</comment>
<feature type="region of interest" description="Disordered" evidence="2">
    <location>
        <begin position="338"/>
        <end position="395"/>
    </location>
</feature>
<dbReference type="SMART" id="SM01271">
    <property type="entry name" value="LSM14"/>
    <property type="match status" value="1"/>
</dbReference>
<feature type="region of interest" description="Disordered" evidence="2">
    <location>
        <begin position="201"/>
        <end position="323"/>
    </location>
</feature>
<sequence length="548" mass="59803">MVESGGAGPADSYIGSLISLTSKSEIRYEGLLYTVDTENSNIALQNVRSFGTEGRKNNGPQIPASDKVYEFIIFRGTDIKDLQVKSSPPPPPSIHSDPAIISLQAQVSQPAVVPPYMSPPVTDLIGNQSTYKANSVPYYHTARSGVPIWSPPPPPQVPSGSVPYYWQGFYRPQDEHRLLEPSSGLDLTPIAARGLPASVISETQSSSAPLEQNQASTQASMTSNSGSIAASHVETIHPPRVGLGTSISTSNPQPSSSSFTNAETSRILQEASDVDVPLLKPDTAKNKPFNEVHSGGSSGVSHPPISSTAQASRKSTGKSHQVYKQVYRQVQITKDTYNSGLRGTAPKSQPNSGQPLLPLPISTAQRRPSFQETVSRSNFMRRGGRGMGRPSRTAHSRSKLLEDFDFIAMNEKFNKEEVWDELLKVEYKDRVTEEGGAMQGMYYDFDTNEIRKDFDRGLSEHIKKVVYVKDDFFDSLSCDALDREHGRQERPKFAEQRRIDAETFGSHHLRNYRGGGASRGRRGGGGGRGQGRGGGRARRGYGYSGIRG</sequence>
<dbReference type="EMBL" id="JABFUD020000020">
    <property type="protein sequence ID" value="KAI5064396.1"/>
    <property type="molecule type" value="Genomic_DNA"/>
</dbReference>
<organism evidence="6 7">
    <name type="scientific">Adiantum capillus-veneris</name>
    <name type="common">Maidenhair fern</name>
    <dbReference type="NCBI Taxonomy" id="13818"/>
    <lineage>
        <taxon>Eukaryota</taxon>
        <taxon>Viridiplantae</taxon>
        <taxon>Streptophyta</taxon>
        <taxon>Embryophyta</taxon>
        <taxon>Tracheophyta</taxon>
        <taxon>Polypodiopsida</taxon>
        <taxon>Polypodiidae</taxon>
        <taxon>Polypodiales</taxon>
        <taxon>Pteridineae</taxon>
        <taxon>Pteridaceae</taxon>
        <taxon>Vittarioideae</taxon>
        <taxon>Adiantum</taxon>
    </lineage>
</organism>
<evidence type="ECO:0000259" key="5">
    <source>
        <dbReference type="PROSITE" id="PS52002"/>
    </source>
</evidence>
<evidence type="ECO:0000259" key="3">
    <source>
        <dbReference type="PROSITE" id="PS51512"/>
    </source>
</evidence>
<dbReference type="InterPro" id="IPR019050">
    <property type="entry name" value="FDF_dom"/>
</dbReference>
<dbReference type="PROSITE" id="PS52002">
    <property type="entry name" value="SM"/>
    <property type="match status" value="1"/>
</dbReference>
<dbReference type="PROSITE" id="PS51512">
    <property type="entry name" value="DFDF"/>
    <property type="match status" value="1"/>
</dbReference>
<dbReference type="CDD" id="cd01736">
    <property type="entry name" value="LSm14_N"/>
    <property type="match status" value="1"/>
</dbReference>
<protein>
    <submittedName>
        <fullName evidence="6">Uncharacterized protein</fullName>
    </submittedName>
</protein>
<name>A0A9D4UC77_ADICA</name>
<proteinExistence type="predicted"/>